<protein>
    <submittedName>
        <fullName evidence="3">Cyclohexyl-isocyanide hydratase</fullName>
    </submittedName>
</protein>
<evidence type="ECO:0000259" key="2">
    <source>
        <dbReference type="Pfam" id="PF01965"/>
    </source>
</evidence>
<accession>A0ABD6XSX4</accession>
<dbReference type="InterPro" id="IPR052158">
    <property type="entry name" value="INH-QAR"/>
</dbReference>
<name>A0ABD6XSX4_ENTAG</name>
<dbReference type="RefSeq" id="WP_109651365.1">
    <property type="nucleotide sequence ID" value="NZ_CP134725.1"/>
</dbReference>
<dbReference type="PANTHER" id="PTHR43130:SF2">
    <property type="entry name" value="DJ-1_PFPI DOMAIN-CONTAINING PROTEIN"/>
    <property type="match status" value="1"/>
</dbReference>
<dbReference type="PANTHER" id="PTHR43130">
    <property type="entry name" value="ARAC-FAMILY TRANSCRIPTIONAL REGULATOR"/>
    <property type="match status" value="1"/>
</dbReference>
<evidence type="ECO:0000313" key="4">
    <source>
        <dbReference type="Proteomes" id="UP000245996"/>
    </source>
</evidence>
<dbReference type="EMBL" id="QGHE01000002">
    <property type="protein sequence ID" value="PWJ81892.1"/>
    <property type="molecule type" value="Genomic_DNA"/>
</dbReference>
<reference evidence="3 4" key="1">
    <citation type="submission" date="2018-05" db="EMBL/GenBank/DDBJ databases">
        <title>Genomic Encyclopedia of Type Strains, Phase IV (KMG-V): Genome sequencing to study the core and pangenomes of soil and plant-associated prokaryotes.</title>
        <authorList>
            <person name="Whitman W."/>
        </authorList>
    </citation>
    <scope>NUCLEOTIDE SEQUENCE [LARGE SCALE GENOMIC DNA]</scope>
    <source>
        <strain evidence="3 4">PNG 92-11</strain>
    </source>
</reference>
<evidence type="ECO:0000313" key="3">
    <source>
        <dbReference type="EMBL" id="PWJ81892.1"/>
    </source>
</evidence>
<dbReference type="AlphaFoldDB" id="A0ABD6XSX4"/>
<organism evidence="3 4">
    <name type="scientific">Enterobacter agglomerans</name>
    <name type="common">Erwinia herbicola</name>
    <name type="synonym">Pantoea agglomerans</name>
    <dbReference type="NCBI Taxonomy" id="549"/>
    <lineage>
        <taxon>Bacteria</taxon>
        <taxon>Pseudomonadati</taxon>
        <taxon>Pseudomonadota</taxon>
        <taxon>Gammaproteobacteria</taxon>
        <taxon>Enterobacterales</taxon>
        <taxon>Erwiniaceae</taxon>
        <taxon>Pantoea</taxon>
        <taxon>Pantoea agglomerans group</taxon>
    </lineage>
</organism>
<sequence length="230" mass="24879">MNRPLQIGLLLFPDVTQLDLTGPWEVFARTPDVECHLIWKDRHPVRSDRGLAILPTTTFADCPPLDVICVPGGPGQIALMSDDVTLNFLRQQADQAKWVTSVCTGSLVLGAAGLLKGYRATSHWSSIDQLALLGAEPVSQRVVRDRNRISGAGVTSGIDFALTLVAEISGDAVAKSVQLQMEYDPEPPFTSGSPHTAPPQEVEQARAKMAEFLATRRAATERAALRLQAD</sequence>
<dbReference type="Gene3D" id="3.40.50.880">
    <property type="match status" value="1"/>
</dbReference>
<feature type="region of interest" description="Disordered" evidence="1">
    <location>
        <begin position="183"/>
        <end position="203"/>
    </location>
</feature>
<dbReference type="InterPro" id="IPR029062">
    <property type="entry name" value="Class_I_gatase-like"/>
</dbReference>
<dbReference type="Proteomes" id="UP000245996">
    <property type="component" value="Unassembled WGS sequence"/>
</dbReference>
<proteinExistence type="predicted"/>
<dbReference type="Pfam" id="PF01965">
    <property type="entry name" value="DJ-1_PfpI"/>
    <property type="match status" value="1"/>
</dbReference>
<evidence type="ECO:0000256" key="1">
    <source>
        <dbReference type="SAM" id="MobiDB-lite"/>
    </source>
</evidence>
<dbReference type="SUPFAM" id="SSF52317">
    <property type="entry name" value="Class I glutamine amidotransferase-like"/>
    <property type="match status" value="1"/>
</dbReference>
<gene>
    <name evidence="3" type="ORF">C7430_102217</name>
</gene>
<dbReference type="CDD" id="cd03139">
    <property type="entry name" value="GATase1_PfpI_2"/>
    <property type="match status" value="1"/>
</dbReference>
<feature type="domain" description="DJ-1/PfpI" evidence="2">
    <location>
        <begin position="8"/>
        <end position="166"/>
    </location>
</feature>
<comment type="caution">
    <text evidence="3">The sequence shown here is derived from an EMBL/GenBank/DDBJ whole genome shotgun (WGS) entry which is preliminary data.</text>
</comment>
<dbReference type="InterPro" id="IPR002818">
    <property type="entry name" value="DJ-1/PfpI"/>
</dbReference>